<dbReference type="SMART" id="SM00408">
    <property type="entry name" value="IGc2"/>
    <property type="match status" value="3"/>
</dbReference>
<dbReference type="PROSITE" id="PS50088">
    <property type="entry name" value="ANK_REPEAT"/>
    <property type="match status" value="2"/>
</dbReference>
<dbReference type="Pfam" id="PF12796">
    <property type="entry name" value="Ank_2"/>
    <property type="match status" value="1"/>
</dbReference>
<dbReference type="CDD" id="cd00096">
    <property type="entry name" value="Ig"/>
    <property type="match status" value="1"/>
</dbReference>
<evidence type="ECO:0000256" key="2">
    <source>
        <dbReference type="ARBA" id="ARBA00023157"/>
    </source>
</evidence>
<proteinExistence type="predicted"/>
<dbReference type="Proteomes" id="UP000324632">
    <property type="component" value="Chromosome 21"/>
</dbReference>
<dbReference type="PROSITE" id="PS50297">
    <property type="entry name" value="ANK_REP_REGION"/>
    <property type="match status" value="2"/>
</dbReference>
<keyword evidence="3" id="KW-0040">ANK repeat</keyword>
<dbReference type="SMART" id="SM00409">
    <property type="entry name" value="IG"/>
    <property type="match status" value="4"/>
</dbReference>
<feature type="region of interest" description="Disordered" evidence="4">
    <location>
        <begin position="741"/>
        <end position="763"/>
    </location>
</feature>
<keyword evidence="1" id="KW-0732">Signal</keyword>
<dbReference type="SUPFAM" id="SSF48726">
    <property type="entry name" value="Immunoglobulin"/>
    <property type="match status" value="2"/>
</dbReference>
<reference evidence="7 8" key="1">
    <citation type="journal article" date="2019" name="Mol. Ecol. Resour.">
        <title>Chromosome-level genome assembly of Triplophysa tibetana, a fish adapted to the harsh high-altitude environment of the Tibetan Plateau.</title>
        <authorList>
            <person name="Yang X."/>
            <person name="Liu H."/>
            <person name="Ma Z."/>
            <person name="Zou Y."/>
            <person name="Zou M."/>
            <person name="Mao Y."/>
            <person name="Li X."/>
            <person name="Wang H."/>
            <person name="Chen T."/>
            <person name="Wang W."/>
            <person name="Yang R."/>
        </authorList>
    </citation>
    <scope>NUCLEOTIDE SEQUENCE [LARGE SCALE GENOMIC DNA]</scope>
    <source>
        <strain evidence="7">TTIB1903HZAU</strain>
        <tissue evidence="7">Muscle</tissue>
    </source>
</reference>
<dbReference type="GO" id="GO:0007166">
    <property type="term" value="P:cell surface receptor signaling pathway"/>
    <property type="evidence" value="ECO:0007669"/>
    <property type="project" value="TreeGrafter"/>
</dbReference>
<evidence type="ECO:0000256" key="3">
    <source>
        <dbReference type="PROSITE-ProRule" id="PRU00023"/>
    </source>
</evidence>
<keyword evidence="5" id="KW-0812">Transmembrane</keyword>
<feature type="domain" description="Ig-like" evidence="6">
    <location>
        <begin position="535"/>
        <end position="619"/>
    </location>
</feature>
<dbReference type="PANTHER" id="PTHR11481:SF60">
    <property type="entry name" value="IG-LIKE DOMAIN-CONTAINING PROTEIN"/>
    <property type="match status" value="1"/>
</dbReference>
<feature type="repeat" description="ANK" evidence="3">
    <location>
        <begin position="933"/>
        <end position="965"/>
    </location>
</feature>
<feature type="compositionally biased region" description="Polar residues" evidence="4">
    <location>
        <begin position="746"/>
        <end position="758"/>
    </location>
</feature>
<keyword evidence="5" id="KW-0472">Membrane</keyword>
<dbReference type="InterPro" id="IPR002110">
    <property type="entry name" value="Ankyrin_rpt"/>
</dbReference>
<dbReference type="Pfam" id="PF13895">
    <property type="entry name" value="Ig_2"/>
    <property type="match status" value="4"/>
</dbReference>
<accession>A0A5A9N7Y1</accession>
<dbReference type="InterPro" id="IPR003598">
    <property type="entry name" value="Ig_sub2"/>
</dbReference>
<dbReference type="PROSITE" id="PS50835">
    <property type="entry name" value="IG_LIKE"/>
    <property type="match status" value="3"/>
</dbReference>
<evidence type="ECO:0000313" key="8">
    <source>
        <dbReference type="Proteomes" id="UP000324632"/>
    </source>
</evidence>
<feature type="domain" description="Ig-like" evidence="6">
    <location>
        <begin position="264"/>
        <end position="344"/>
    </location>
</feature>
<dbReference type="AlphaFoldDB" id="A0A5A9N7Y1"/>
<dbReference type="InterPro" id="IPR013783">
    <property type="entry name" value="Ig-like_fold"/>
</dbReference>
<sequence length="990" mass="109263">MTGAIKTLSDFYDSALCWRRPGAVTAASGKAINQGPHSRTPPSRHIRQDLNKNISDQLGQAVDTQAVFTIDQVTLTLLPGNEVTRGTNVTLHCEAKVSHSHPTPLTYRFSFLQDDKVVYSQNISRPGLEKTLTPVRVSNSGRYHCTVHIYNKFKKSDSQTLTVTGLQTPMLKVKPDIISEGEDVSATCSALEENGSLIFYFYESNQEIKRVTSSNSVTTTLTMQNLKETYLQCAYKVILHSDAGLSNKSNTWKIIVKDLEEITPRIYVTPSKNVVEGDRVTIQCMVKAPPDLDVFLTKGNSVLHKSYTSFSHSFMARAEDTGDYVCKAEKGSVQKMATSQLNVSELFSKPVLRLNRYQVFEGERFHLNCTSDVNVTKKINKADIRFILLKEDRKISDSASYSEIASSATNGNYSCKATAKGINKTSLALVFKAEVPVSAPVINTVGNVIVGRPFTVSCKAENGTLPINYTLLKDSSPVAERTVMQAAGMAIFDITSISYPLEIKRFTCRAINQKASPSKTSSPLTASVIEPVSSPVIMAISLTVTEGSDLYLICKVQQGTQPITFRWYHNGILIPSSTQEVTVLQDTHIVKAIEREQRGRYYCEATNHASETKKSPPLTITVSLAVWKKALIGVLCILLLVAIIAVLIVLLRKMSNPRRKKQATELSVKPRPKSGDPMRMSLTLDIEDNTALNGTPCVMGRNVWSENVSCSESDGQGEEESELLHPKEVDPIIELPVTNDIEPEDNTQSTDVQVSTAEPQGGRVAASAGMKYSYQYPVSQYTRSNTSTHYTPSQYSTSSYSSTKYSPTVLHTASYYSPPAYTPAYKPTSTYTPLYSKAPRQSSSLRTSAPRTPVATLKPAKAVRFNNDIIFQDLIRHGEMEQIGRFMRARKVRLDTIYHSGMAALHEAVLTGNMECVKLLIKYGADLHQRDENGWTPLHMACSDGFPEIAKYLLSLGASVEAENENGEKPADLIDPDCKELVKLFETGCV</sequence>
<dbReference type="Gene3D" id="1.25.40.20">
    <property type="entry name" value="Ankyrin repeat-containing domain"/>
    <property type="match status" value="1"/>
</dbReference>
<name>A0A5A9N7Y1_9TELE</name>
<dbReference type="GO" id="GO:0006955">
    <property type="term" value="P:immune response"/>
    <property type="evidence" value="ECO:0007669"/>
    <property type="project" value="TreeGrafter"/>
</dbReference>
<keyword evidence="8" id="KW-1185">Reference proteome</keyword>
<evidence type="ECO:0000313" key="7">
    <source>
        <dbReference type="EMBL" id="KAA0705265.1"/>
    </source>
</evidence>
<evidence type="ECO:0000256" key="1">
    <source>
        <dbReference type="ARBA" id="ARBA00022729"/>
    </source>
</evidence>
<dbReference type="SUPFAM" id="SSF48403">
    <property type="entry name" value="Ankyrin repeat"/>
    <property type="match status" value="1"/>
</dbReference>
<feature type="domain" description="Ig-like" evidence="6">
    <location>
        <begin position="71"/>
        <end position="162"/>
    </location>
</feature>
<feature type="repeat" description="ANK" evidence="3">
    <location>
        <begin position="900"/>
        <end position="932"/>
    </location>
</feature>
<dbReference type="PANTHER" id="PTHR11481">
    <property type="entry name" value="IMMUNOGLOBULIN FC RECEPTOR"/>
    <property type="match status" value="1"/>
</dbReference>
<evidence type="ECO:0000256" key="5">
    <source>
        <dbReference type="SAM" id="Phobius"/>
    </source>
</evidence>
<evidence type="ECO:0000256" key="4">
    <source>
        <dbReference type="SAM" id="MobiDB-lite"/>
    </source>
</evidence>
<organism evidence="7 8">
    <name type="scientific">Triplophysa tibetana</name>
    <dbReference type="NCBI Taxonomy" id="1572043"/>
    <lineage>
        <taxon>Eukaryota</taxon>
        <taxon>Metazoa</taxon>
        <taxon>Chordata</taxon>
        <taxon>Craniata</taxon>
        <taxon>Vertebrata</taxon>
        <taxon>Euteleostomi</taxon>
        <taxon>Actinopterygii</taxon>
        <taxon>Neopterygii</taxon>
        <taxon>Teleostei</taxon>
        <taxon>Ostariophysi</taxon>
        <taxon>Cypriniformes</taxon>
        <taxon>Nemacheilidae</taxon>
        <taxon>Triplophysa</taxon>
    </lineage>
</organism>
<dbReference type="GO" id="GO:0009897">
    <property type="term" value="C:external side of plasma membrane"/>
    <property type="evidence" value="ECO:0007669"/>
    <property type="project" value="TreeGrafter"/>
</dbReference>
<gene>
    <name evidence="7" type="ORF">E1301_Tti009870</name>
</gene>
<dbReference type="EMBL" id="SOYY01000021">
    <property type="protein sequence ID" value="KAA0705265.1"/>
    <property type="molecule type" value="Genomic_DNA"/>
</dbReference>
<dbReference type="InterPro" id="IPR036770">
    <property type="entry name" value="Ankyrin_rpt-contain_sf"/>
</dbReference>
<keyword evidence="5" id="KW-1133">Transmembrane helix</keyword>
<dbReference type="InterPro" id="IPR050488">
    <property type="entry name" value="Ig_Fc_receptor"/>
</dbReference>
<dbReference type="InterPro" id="IPR007110">
    <property type="entry name" value="Ig-like_dom"/>
</dbReference>
<dbReference type="SMART" id="SM00248">
    <property type="entry name" value="ANK"/>
    <property type="match status" value="2"/>
</dbReference>
<feature type="region of interest" description="Disordered" evidence="4">
    <location>
        <begin position="660"/>
        <end position="679"/>
    </location>
</feature>
<feature type="transmembrane region" description="Helical" evidence="5">
    <location>
        <begin position="630"/>
        <end position="651"/>
    </location>
</feature>
<comment type="caution">
    <text evidence="7">The sequence shown here is derived from an EMBL/GenBank/DDBJ whole genome shotgun (WGS) entry which is preliminary data.</text>
</comment>
<evidence type="ECO:0000259" key="6">
    <source>
        <dbReference type="PROSITE" id="PS50835"/>
    </source>
</evidence>
<dbReference type="Gene3D" id="2.60.40.10">
    <property type="entry name" value="Immunoglobulins"/>
    <property type="match status" value="4"/>
</dbReference>
<dbReference type="InterPro" id="IPR003599">
    <property type="entry name" value="Ig_sub"/>
</dbReference>
<dbReference type="GO" id="GO:0004888">
    <property type="term" value="F:transmembrane signaling receptor activity"/>
    <property type="evidence" value="ECO:0007669"/>
    <property type="project" value="TreeGrafter"/>
</dbReference>
<keyword evidence="2" id="KW-1015">Disulfide bond</keyword>
<protein>
    <submittedName>
        <fullName evidence="7">Protein phosphatase 1 regulatory subunit 27</fullName>
    </submittedName>
</protein>
<dbReference type="InterPro" id="IPR036179">
    <property type="entry name" value="Ig-like_dom_sf"/>
</dbReference>